<dbReference type="InterPro" id="IPR024079">
    <property type="entry name" value="MetalloPept_cat_dom_sf"/>
</dbReference>
<dbReference type="EC" id="3.4.24.-" evidence="2"/>
<keyword evidence="2" id="KW-0378">Hydrolase</keyword>
<dbReference type="CDD" id="cd11007">
    <property type="entry name" value="M35_like_1"/>
    <property type="match status" value="1"/>
</dbReference>
<reference evidence="2 3" key="1">
    <citation type="submission" date="2022-07" db="EMBL/GenBank/DDBJ databases">
        <title>Methylomonas rivi sp. nov., Methylomonas rosea sp. nov., Methylomonas aureus sp. nov. and Methylomonas subterranea sp. nov., four novel methanotrophs isolated from a freshwater creek and the deep terrestrial subsurface.</title>
        <authorList>
            <person name="Abin C."/>
            <person name="Sankaranarayanan K."/>
            <person name="Garner C."/>
            <person name="Sindelar R."/>
            <person name="Kotary K."/>
            <person name="Garner R."/>
            <person name="Barclay S."/>
            <person name="Lawson P."/>
            <person name="Krumholz L."/>
        </authorList>
    </citation>
    <scope>NUCLEOTIDE SEQUENCE [LARGE SCALE GENOMIC DNA]</scope>
    <source>
        <strain evidence="2 3">SURF-2</strain>
    </source>
</reference>
<proteinExistence type="predicted"/>
<organism evidence="2 3">
    <name type="scientific">Methylomonas subterranea</name>
    <dbReference type="NCBI Taxonomy" id="2952225"/>
    <lineage>
        <taxon>Bacteria</taxon>
        <taxon>Pseudomonadati</taxon>
        <taxon>Pseudomonadota</taxon>
        <taxon>Gammaproteobacteria</taxon>
        <taxon>Methylococcales</taxon>
        <taxon>Methylococcaceae</taxon>
        <taxon>Methylomonas</taxon>
    </lineage>
</organism>
<dbReference type="EMBL" id="JANIBJ010000028">
    <property type="protein sequence ID" value="MCQ8105341.1"/>
    <property type="molecule type" value="Genomic_DNA"/>
</dbReference>
<sequence length="339" mass="36966">MSSRFSEAYEKIVEALASKKFSTDKDWQDLIVRARKLAGANGFNSGEASLVEDLRKKLAKAEVNGSNEAVSLFRAAGETLSGTGAGVVVDAELGKRLGALKTLRHTYFLKRFGGHKIWCLAIPTSFTDWPCESLSGGLGGVTTKLNDRSERFSLEQRKHISNASQEGLKWVHKAMTVAGNPKKDKNFAIIARWFADSSSKDADVIAAAATLNAGLKKIAAKLKSGQLIYTDSVSERGTTENQGTEAFVWGDPLDVVYIEEEFFGTRNTLTGLTNWARIVVHELTHREVKTKDHAYEHQGINPNKLSAAKAIENADSWAWFCADCAGALTAGVIKNALDR</sequence>
<dbReference type="InterPro" id="IPR029463">
    <property type="entry name" value="Lys_MEP"/>
</dbReference>
<accession>A0ABT1TIN9</accession>
<dbReference type="Gene3D" id="3.40.390.10">
    <property type="entry name" value="Collagenase (Catalytic Domain)"/>
    <property type="match status" value="1"/>
</dbReference>
<evidence type="ECO:0000259" key="1">
    <source>
        <dbReference type="Pfam" id="PF14521"/>
    </source>
</evidence>
<protein>
    <submittedName>
        <fullName evidence="2">M35 family metallo-endopeptidase</fullName>
        <ecNumber evidence="2">3.4.24.-</ecNumber>
    </submittedName>
</protein>
<dbReference type="InterPro" id="IPR034108">
    <property type="entry name" value="Pept_M35-like_proteobacteria"/>
</dbReference>
<dbReference type="RefSeq" id="WP_256603283.1">
    <property type="nucleotide sequence ID" value="NZ_JANIBJ010000028.1"/>
</dbReference>
<dbReference type="Pfam" id="PF14521">
    <property type="entry name" value="Aspzincin_M35"/>
    <property type="match status" value="1"/>
</dbReference>
<name>A0ABT1TIN9_9GAMM</name>
<feature type="domain" description="Lysine-specific metallo-endopeptidase" evidence="1">
    <location>
        <begin position="186"/>
        <end position="321"/>
    </location>
</feature>
<dbReference type="SUPFAM" id="SSF55486">
    <property type="entry name" value="Metalloproteases ('zincins'), catalytic domain"/>
    <property type="match status" value="1"/>
</dbReference>
<evidence type="ECO:0000313" key="2">
    <source>
        <dbReference type="EMBL" id="MCQ8105341.1"/>
    </source>
</evidence>
<keyword evidence="3" id="KW-1185">Reference proteome</keyword>
<gene>
    <name evidence="2" type="ORF">NP590_14595</name>
</gene>
<comment type="caution">
    <text evidence="2">The sequence shown here is derived from an EMBL/GenBank/DDBJ whole genome shotgun (WGS) entry which is preliminary data.</text>
</comment>
<evidence type="ECO:0000313" key="3">
    <source>
        <dbReference type="Proteomes" id="UP001524499"/>
    </source>
</evidence>
<dbReference type="GO" id="GO:0016787">
    <property type="term" value="F:hydrolase activity"/>
    <property type="evidence" value="ECO:0007669"/>
    <property type="project" value="UniProtKB-KW"/>
</dbReference>
<dbReference type="Proteomes" id="UP001524499">
    <property type="component" value="Unassembled WGS sequence"/>
</dbReference>